<feature type="domain" description="RUN" evidence="2">
    <location>
        <begin position="577"/>
        <end position="806"/>
    </location>
</feature>
<dbReference type="InterPro" id="IPR037213">
    <property type="entry name" value="Run_dom_sf"/>
</dbReference>
<protein>
    <submittedName>
        <fullName evidence="3">RUN domain-containing protein 1</fullName>
    </submittedName>
</protein>
<dbReference type="InterPro" id="IPR004012">
    <property type="entry name" value="Run_dom"/>
</dbReference>
<organism evidence="3 4">
    <name type="scientific">Fasciolopsis buskii</name>
    <dbReference type="NCBI Taxonomy" id="27845"/>
    <lineage>
        <taxon>Eukaryota</taxon>
        <taxon>Metazoa</taxon>
        <taxon>Spiralia</taxon>
        <taxon>Lophotrochozoa</taxon>
        <taxon>Platyhelminthes</taxon>
        <taxon>Trematoda</taxon>
        <taxon>Digenea</taxon>
        <taxon>Plagiorchiida</taxon>
        <taxon>Echinostomata</taxon>
        <taxon>Echinostomatoidea</taxon>
        <taxon>Fasciolidae</taxon>
        <taxon>Fasciolopsis</taxon>
    </lineage>
</organism>
<evidence type="ECO:0000313" key="4">
    <source>
        <dbReference type="Proteomes" id="UP000728185"/>
    </source>
</evidence>
<dbReference type="InterPro" id="IPR047343">
    <property type="entry name" value="RUSC1_2"/>
</dbReference>
<reference evidence="3" key="1">
    <citation type="submission" date="2019-05" db="EMBL/GenBank/DDBJ databases">
        <title>Annotation for the trematode Fasciolopsis buski.</title>
        <authorList>
            <person name="Choi Y.-J."/>
        </authorList>
    </citation>
    <scope>NUCLEOTIDE SEQUENCE</scope>
    <source>
        <strain evidence="3">HT</strain>
        <tissue evidence="3">Whole worm</tissue>
    </source>
</reference>
<evidence type="ECO:0000313" key="3">
    <source>
        <dbReference type="EMBL" id="KAA0198880.1"/>
    </source>
</evidence>
<feature type="region of interest" description="Disordered" evidence="1">
    <location>
        <begin position="640"/>
        <end position="665"/>
    </location>
</feature>
<name>A0A8E0VKP0_9TREM</name>
<keyword evidence="4" id="KW-1185">Reference proteome</keyword>
<dbReference type="OrthoDB" id="10068328at2759"/>
<proteinExistence type="predicted"/>
<dbReference type="Pfam" id="PF26030">
    <property type="entry name" value="RUNDC1"/>
    <property type="match status" value="1"/>
</dbReference>
<evidence type="ECO:0000256" key="1">
    <source>
        <dbReference type="SAM" id="MobiDB-lite"/>
    </source>
</evidence>
<dbReference type="AlphaFoldDB" id="A0A8E0VKP0"/>
<sequence>MPSCATDNGTSALPIPDSGSTFVVDEFGRPKERWAPLGATSSPEPSCSLVTLGYDALPTEGIDPIELSKLLSENEQMNHALMALTSHFAQVQFRLGQVLNAEVDNREEMLQSLNEFASRGIPDLQLLSAVTKADGDTQLPNALNGKPQKLIEELRRQLDDLERFAYETGEQKDPPTQAVLEKQRLVLEELTARLKLDISNLERLSDAELKQVVESAVHQFLNPVKINEKLVEQLKTQVIDLERFIDFLHGSGTCGEALAQALAEFKRTHQLAKTEGDPSATSFSNESNETSVPGIQLGHSRHISQDKAPKRAQPLGAEVEGIVVVFVGVVATPRGVPDGQPVACDKRTRDRTITVLRRALAILHIFTSTQLGDGAEDWLLKMRRNKNRPTEAVRNSATVERAKLQHWGTVRARLELAINAVIEKVQLCHSYECKHNGLKTRHNSSVMQTTRGDVGSTCGSIRPEQVGLAVSVEANRLARQLRRFQTYSVRSSCSSMKVGTDQDLPGTKIALPVQNLHDISLRAMLSGCGNGRTDLPTTVYSTGNSRANSDALCKIPTNWTNAIGDTEEFLKFEAQRMVIRTVRRQLCPAIRDLIEHGLIRTTLNTIHENPNDAVHEGHFLLNPILGCFNSRRRRLRDALEDGLDPLPHPTGDDDPSTMRKATSARSGSHAWRVLLKFYHMKNGQQYNQSPARKLSESFDLDTYGGKAITLRQRFFNAIGTVLESHSAYRRSDDSKFKAFVSIALKNYSAFSEGKLVPWLRLVLKYQPLVESIYQPWSCTLSPAFDDALQSLDQLTGLKFNLPYDYSVRHLLEIRDAF</sequence>
<evidence type="ECO:0000259" key="2">
    <source>
        <dbReference type="PROSITE" id="PS50826"/>
    </source>
</evidence>
<dbReference type="Pfam" id="PF02759">
    <property type="entry name" value="RUN"/>
    <property type="match status" value="1"/>
</dbReference>
<accession>A0A8E0VKP0</accession>
<dbReference type="EMBL" id="LUCM01001443">
    <property type="protein sequence ID" value="KAA0198880.1"/>
    <property type="molecule type" value="Genomic_DNA"/>
</dbReference>
<dbReference type="PANTHER" id="PTHR15591:SF19">
    <property type="entry name" value="RUN DOMAIN-CONTAINING PROTEIN 1 ISOFORM X1"/>
    <property type="match status" value="1"/>
</dbReference>
<dbReference type="PROSITE" id="PS50826">
    <property type="entry name" value="RUN"/>
    <property type="match status" value="1"/>
</dbReference>
<gene>
    <name evidence="3" type="ORF">FBUS_01909</name>
</gene>
<dbReference type="Proteomes" id="UP000728185">
    <property type="component" value="Unassembled WGS sequence"/>
</dbReference>
<dbReference type="PANTHER" id="PTHR15591">
    <property type="entry name" value="RUN AND SH3 DOMAIN CONTAINING"/>
    <property type="match status" value="1"/>
</dbReference>
<dbReference type="Gene3D" id="1.20.58.900">
    <property type="match status" value="1"/>
</dbReference>
<dbReference type="InterPro" id="IPR058732">
    <property type="entry name" value="RUNDC1_M"/>
</dbReference>
<comment type="caution">
    <text evidence="3">The sequence shown here is derived from an EMBL/GenBank/DDBJ whole genome shotgun (WGS) entry which is preliminary data.</text>
</comment>